<name>A0ABU2S2Z0_9ACTN</name>
<proteinExistence type="predicted"/>
<reference evidence="2" key="1">
    <citation type="submission" date="2023-07" db="EMBL/GenBank/DDBJ databases">
        <title>30 novel species of actinomycetes from the DSMZ collection.</title>
        <authorList>
            <person name="Nouioui I."/>
        </authorList>
    </citation>
    <scope>NUCLEOTIDE SEQUENCE [LARGE SCALE GENOMIC DNA]</scope>
    <source>
        <strain evidence="2">DSM 41886</strain>
    </source>
</reference>
<keyword evidence="2" id="KW-1185">Reference proteome</keyword>
<gene>
    <name evidence="1" type="ORF">RM779_12275</name>
</gene>
<dbReference type="Proteomes" id="UP001183615">
    <property type="component" value="Unassembled WGS sequence"/>
</dbReference>
<evidence type="ECO:0000313" key="1">
    <source>
        <dbReference type="EMBL" id="MDT0443368.1"/>
    </source>
</evidence>
<accession>A0ABU2S2Z0</accession>
<sequence length="57" mass="6350">MDDFIDAWTRRLLASAGGALDERTARGLVAEIYHAAALREVDAYEEGVARLEAEREE</sequence>
<dbReference type="EMBL" id="JAVREV010000006">
    <property type="protein sequence ID" value="MDT0443368.1"/>
    <property type="molecule type" value="Genomic_DNA"/>
</dbReference>
<protein>
    <recommendedName>
        <fullName evidence="3">DUF768 domain-containing protein</fullName>
    </recommendedName>
</protein>
<comment type="caution">
    <text evidence="1">The sequence shown here is derived from an EMBL/GenBank/DDBJ whole genome shotgun (WGS) entry which is preliminary data.</text>
</comment>
<evidence type="ECO:0000313" key="2">
    <source>
        <dbReference type="Proteomes" id="UP001183615"/>
    </source>
</evidence>
<evidence type="ECO:0008006" key="3">
    <source>
        <dbReference type="Google" id="ProtNLM"/>
    </source>
</evidence>
<organism evidence="1 2">
    <name type="scientific">Streptomyces johnsoniae</name>
    <dbReference type="NCBI Taxonomy" id="3075532"/>
    <lineage>
        <taxon>Bacteria</taxon>
        <taxon>Bacillati</taxon>
        <taxon>Actinomycetota</taxon>
        <taxon>Actinomycetes</taxon>
        <taxon>Kitasatosporales</taxon>
        <taxon>Streptomycetaceae</taxon>
        <taxon>Streptomyces</taxon>
    </lineage>
</organism>
<dbReference type="RefSeq" id="WP_171987711.1">
    <property type="nucleotide sequence ID" value="NZ_JAVREV010000006.1"/>
</dbReference>